<feature type="domain" description="Multidrug resistance protein MdtA-like C-terminal permuted SH3" evidence="5">
    <location>
        <begin position="312"/>
        <end position="367"/>
    </location>
</feature>
<keyword evidence="4" id="KW-0812">Transmembrane</keyword>
<dbReference type="SUPFAM" id="SSF111369">
    <property type="entry name" value="HlyD-like secretion proteins"/>
    <property type="match status" value="1"/>
</dbReference>
<evidence type="ECO:0000313" key="7">
    <source>
        <dbReference type="Proteomes" id="UP000578819"/>
    </source>
</evidence>
<dbReference type="Gene3D" id="2.40.30.170">
    <property type="match status" value="1"/>
</dbReference>
<organism evidence="6 7">
    <name type="scientific">Micromonospora polyrhachis</name>
    <dbReference type="NCBI Taxonomy" id="1282883"/>
    <lineage>
        <taxon>Bacteria</taxon>
        <taxon>Bacillati</taxon>
        <taxon>Actinomycetota</taxon>
        <taxon>Actinomycetes</taxon>
        <taxon>Micromonosporales</taxon>
        <taxon>Micromonosporaceae</taxon>
        <taxon>Micromonospora</taxon>
    </lineage>
</organism>
<reference evidence="6 7" key="1">
    <citation type="submission" date="2020-08" db="EMBL/GenBank/DDBJ databases">
        <title>Sequencing the genomes of 1000 actinobacteria strains.</title>
        <authorList>
            <person name="Klenk H.-P."/>
        </authorList>
    </citation>
    <scope>NUCLEOTIDE SEQUENCE [LARGE SCALE GENOMIC DNA]</scope>
    <source>
        <strain evidence="6 7">DSM 45886</strain>
    </source>
</reference>
<evidence type="ECO:0000256" key="1">
    <source>
        <dbReference type="ARBA" id="ARBA00004196"/>
    </source>
</evidence>
<evidence type="ECO:0000256" key="4">
    <source>
        <dbReference type="SAM" id="Phobius"/>
    </source>
</evidence>
<evidence type="ECO:0000256" key="2">
    <source>
        <dbReference type="ARBA" id="ARBA00023054"/>
    </source>
</evidence>
<dbReference type="Gene3D" id="2.40.420.20">
    <property type="match status" value="1"/>
</dbReference>
<evidence type="ECO:0000256" key="3">
    <source>
        <dbReference type="SAM" id="MobiDB-lite"/>
    </source>
</evidence>
<feature type="region of interest" description="Disordered" evidence="3">
    <location>
        <begin position="366"/>
        <end position="406"/>
    </location>
</feature>
<dbReference type="Gene3D" id="1.10.287.470">
    <property type="entry name" value="Helix hairpin bin"/>
    <property type="match status" value="1"/>
</dbReference>
<dbReference type="PANTHER" id="PTHR32347:SF23">
    <property type="entry name" value="BLL5650 PROTEIN"/>
    <property type="match status" value="1"/>
</dbReference>
<sequence>MPVRRLFSARRPLVVVNVVLGLAIVGGGLWAYFSFVRPESSSAGDSGAARTIAVAQGTVTASVSASGSVRSASTASAAFVTSGTVTEIRVKVGDLVSKGAVLAKVDPTVTNRRLEAAKADLVAARAALSRAEAAGGDTSTAEAQVTSARLAVTEAEDAVARTVLTAPMTGTVVAVNGSIGGSSGGGSGTSGGSSSGGGSQGSGSSGGSSGGSQGSGSSGGFIELADLTKLEISASVAEADATKLKADQAATVSWNALTGVTATAKVVSIDPNATTVNSVVTYGVVLRLDTLPDGVRAGQTVQVSVTVGRVENVVYVNSAALTTTGNRHTVTVLTNGQQETRSVQVGLIGDQAVEIKSGLQAGEQVVLKSSSTSTSGGSGSQPGGGLPAGGGFPGGGQPGGGSRGGR</sequence>
<protein>
    <submittedName>
        <fullName evidence="6">Macrolide-specific efflux system membrane fusion protein</fullName>
    </submittedName>
</protein>
<evidence type="ECO:0000313" key="6">
    <source>
        <dbReference type="EMBL" id="MBB4960633.1"/>
    </source>
</evidence>
<dbReference type="Pfam" id="PF25967">
    <property type="entry name" value="RND-MFP_C"/>
    <property type="match status" value="1"/>
</dbReference>
<evidence type="ECO:0000259" key="5">
    <source>
        <dbReference type="Pfam" id="PF25967"/>
    </source>
</evidence>
<accession>A0A7W7WRT6</accession>
<comment type="subcellular location">
    <subcellularLocation>
        <location evidence="1">Cell envelope</location>
    </subcellularLocation>
</comment>
<dbReference type="InterPro" id="IPR058627">
    <property type="entry name" value="MdtA-like_C"/>
</dbReference>
<dbReference type="InterPro" id="IPR050465">
    <property type="entry name" value="UPF0194_transport"/>
</dbReference>
<dbReference type="EMBL" id="JACHJW010000001">
    <property type="protein sequence ID" value="MBB4960633.1"/>
    <property type="molecule type" value="Genomic_DNA"/>
</dbReference>
<proteinExistence type="predicted"/>
<dbReference type="Proteomes" id="UP000578819">
    <property type="component" value="Unassembled WGS sequence"/>
</dbReference>
<dbReference type="PANTHER" id="PTHR32347">
    <property type="entry name" value="EFFLUX SYSTEM COMPONENT YKNX-RELATED"/>
    <property type="match status" value="1"/>
</dbReference>
<comment type="caution">
    <text evidence="6">The sequence shown here is derived from an EMBL/GenBank/DDBJ whole genome shotgun (WGS) entry which is preliminary data.</text>
</comment>
<feature type="compositionally biased region" description="Gly residues" evidence="3">
    <location>
        <begin position="376"/>
        <end position="406"/>
    </location>
</feature>
<dbReference type="GO" id="GO:0030313">
    <property type="term" value="C:cell envelope"/>
    <property type="evidence" value="ECO:0007669"/>
    <property type="project" value="UniProtKB-SubCell"/>
</dbReference>
<feature type="transmembrane region" description="Helical" evidence="4">
    <location>
        <begin position="12"/>
        <end position="33"/>
    </location>
</feature>
<keyword evidence="2" id="KW-0175">Coiled coil</keyword>
<keyword evidence="7" id="KW-1185">Reference proteome</keyword>
<feature type="region of interest" description="Disordered" evidence="3">
    <location>
        <begin position="180"/>
        <end position="217"/>
    </location>
</feature>
<gene>
    <name evidence="6" type="ORF">FHR38_004366</name>
</gene>
<name>A0A7W7WRT6_9ACTN</name>
<keyword evidence="4" id="KW-0472">Membrane</keyword>
<dbReference type="AlphaFoldDB" id="A0A7W7WRT6"/>
<dbReference type="RefSeq" id="WP_184536375.1">
    <property type="nucleotide sequence ID" value="NZ_JACHJW010000001.1"/>
</dbReference>
<dbReference type="Gene3D" id="2.40.50.100">
    <property type="match status" value="1"/>
</dbReference>
<keyword evidence="4" id="KW-1133">Transmembrane helix</keyword>